<dbReference type="RefSeq" id="WP_057625586.1">
    <property type="nucleotide sequence ID" value="NZ_LKHV02000001.1"/>
</dbReference>
<evidence type="ECO:0000313" key="3">
    <source>
        <dbReference type="Proteomes" id="UP000051494"/>
    </source>
</evidence>
<dbReference type="AlphaFoldDB" id="A0A0Q9YLZ6"/>
<evidence type="ECO:0000313" key="2">
    <source>
        <dbReference type="EMBL" id="MCS5707781.1"/>
    </source>
</evidence>
<dbReference type="OrthoDB" id="9178262at2"/>
<comment type="caution">
    <text evidence="1">The sequence shown here is derived from an EMBL/GenBank/DDBJ whole genome shotgun (WGS) entry which is preliminary data.</text>
</comment>
<dbReference type="Proteomes" id="UP000051494">
    <property type="component" value="Unassembled WGS sequence"/>
</dbReference>
<reference evidence="2" key="2">
    <citation type="journal article" date="2016" name="Genome Announc.">
        <title>Draft Genome Sequences of Two Novel Amoeba-Resistant Intranuclear Bacteria, 'Candidatus Berkiella cookevillensis' and 'Candidatus Berkiella aquae'.</title>
        <authorList>
            <person name="Mehari Y.T."/>
            <person name="Arivett B.A."/>
            <person name="Farone A.L."/>
            <person name="Gunderson J.H."/>
            <person name="Farone M.B."/>
        </authorList>
    </citation>
    <scope>NUCLEOTIDE SEQUENCE</scope>
    <source>
        <strain evidence="2">CC99</strain>
    </source>
</reference>
<dbReference type="STRING" id="437022.CC99x_02502"/>
<proteinExistence type="predicted"/>
<keyword evidence="3" id="KW-1185">Reference proteome</keyword>
<name>A0A0Q9YLZ6_9GAMM</name>
<sequence length="202" mass="22653">MAAQYSNRQFFRKTPNLYLAKYFEAKGIQLEVNVNQLQEHDVDILQNALSNLPPDQIAGIEAEFQDINALACEGGILALVDEASFHNDDAFIEEIAAIDGFHAKAIWAFLSKPKYWRGAVRFLHADNVSASFWKKRNDFLNLPPHLENDDTDAFAEAISAYFSGKEGVKIVLLSPITAIKKNISLFIQRTLDKPPLNGFVVL</sequence>
<organism evidence="1">
    <name type="scientific">Candidatus Berkiella cookevillensis</name>
    <dbReference type="NCBI Taxonomy" id="437022"/>
    <lineage>
        <taxon>Bacteria</taxon>
        <taxon>Pseudomonadati</taxon>
        <taxon>Pseudomonadota</taxon>
        <taxon>Gammaproteobacteria</taxon>
        <taxon>Candidatus Berkiellales</taxon>
        <taxon>Candidatus Berkiellaceae</taxon>
        <taxon>Candidatus Berkiella</taxon>
    </lineage>
</organism>
<dbReference type="EMBL" id="LKHV02000001">
    <property type="protein sequence ID" value="MCS5707781.1"/>
    <property type="molecule type" value="Genomic_DNA"/>
</dbReference>
<reference evidence="1" key="1">
    <citation type="submission" date="2015-09" db="EMBL/GenBank/DDBJ databases">
        <title>Draft Genome Sequences of Two Novel Amoeba-resistant Intranuclear Bacteria, Candidatus Berkiella cookevillensis and Candidatus Berkiella aquae.</title>
        <authorList>
            <person name="Mehari Y.T."/>
            <person name="Arivett B.A."/>
            <person name="Farone A.L."/>
            <person name="Gunderson J.H."/>
            <person name="Farone M.B."/>
        </authorList>
    </citation>
    <scope>NUCLEOTIDE SEQUENCE [LARGE SCALE GENOMIC DNA]</scope>
    <source>
        <strain evidence="1">CC99</strain>
    </source>
</reference>
<gene>
    <name evidence="2" type="ORF">CC99x_002560</name>
    <name evidence="1" type="ORF">CC99x_02502</name>
</gene>
<reference evidence="2" key="3">
    <citation type="submission" date="2021-06" db="EMBL/GenBank/DDBJ databases">
        <title>Genomic Description and Analysis of Intracellular Bacteria, Candidatus Berkiella cookevillensis and Candidatus Berkiella aquae.</title>
        <authorList>
            <person name="Kidane D.T."/>
            <person name="Mehari Y.T."/>
            <person name="Rice F.C."/>
            <person name="Arivett B.A."/>
            <person name="Farone A.L."/>
            <person name="Berk S.G."/>
            <person name="Farone M.B."/>
        </authorList>
    </citation>
    <scope>NUCLEOTIDE SEQUENCE</scope>
    <source>
        <strain evidence="2">CC99</strain>
    </source>
</reference>
<dbReference type="EMBL" id="LKHV01000022">
    <property type="protein sequence ID" value="KRG17251.1"/>
    <property type="molecule type" value="Genomic_DNA"/>
</dbReference>
<evidence type="ECO:0000313" key="1">
    <source>
        <dbReference type="EMBL" id="KRG17251.1"/>
    </source>
</evidence>
<protein>
    <submittedName>
        <fullName evidence="1">Uncharacterized protein</fullName>
    </submittedName>
</protein>
<accession>A0A0Q9YLZ6</accession>